<evidence type="ECO:0000313" key="1">
    <source>
        <dbReference type="EMBL" id="KEH41528.1"/>
    </source>
</evidence>
<name>A0A072VJB9_MEDTR</name>
<sequence length="76" mass="8792">MNHLRKLGYAPKDPEQKIKVNETGHDRLSDHLVRLSEQVTVALHFVRFLVADWSLTSSLKRPYVRLSLGELNPEKL</sequence>
<keyword evidence="3" id="KW-1185">Reference proteome</keyword>
<dbReference type="HOGENOM" id="CLU_2658150_0_0_1"/>
<accession>A0A072VJB9</accession>
<evidence type="ECO:0000313" key="2">
    <source>
        <dbReference type="EnsemblPlants" id="KEH41528"/>
    </source>
</evidence>
<proteinExistence type="predicted"/>
<evidence type="ECO:0000313" key="3">
    <source>
        <dbReference type="Proteomes" id="UP000002051"/>
    </source>
</evidence>
<protein>
    <submittedName>
        <fullName evidence="1 2">Uncharacterized protein</fullName>
    </submittedName>
</protein>
<reference evidence="1 3" key="2">
    <citation type="journal article" date="2014" name="BMC Genomics">
        <title>An improved genome release (version Mt4.0) for the model legume Medicago truncatula.</title>
        <authorList>
            <person name="Tang H."/>
            <person name="Krishnakumar V."/>
            <person name="Bidwell S."/>
            <person name="Rosen B."/>
            <person name="Chan A."/>
            <person name="Zhou S."/>
            <person name="Gentzbittel L."/>
            <person name="Childs K.L."/>
            <person name="Yandell M."/>
            <person name="Gundlach H."/>
            <person name="Mayer K.F."/>
            <person name="Schwartz D.C."/>
            <person name="Town C.D."/>
        </authorList>
    </citation>
    <scope>GENOME REANNOTATION</scope>
    <source>
        <strain evidence="1">A17</strain>
        <strain evidence="2 3">cv. Jemalong A17</strain>
    </source>
</reference>
<organism evidence="1 3">
    <name type="scientific">Medicago truncatula</name>
    <name type="common">Barrel medic</name>
    <name type="synonym">Medicago tribuloides</name>
    <dbReference type="NCBI Taxonomy" id="3880"/>
    <lineage>
        <taxon>Eukaryota</taxon>
        <taxon>Viridiplantae</taxon>
        <taxon>Streptophyta</taxon>
        <taxon>Embryophyta</taxon>
        <taxon>Tracheophyta</taxon>
        <taxon>Spermatophyta</taxon>
        <taxon>Magnoliopsida</taxon>
        <taxon>eudicotyledons</taxon>
        <taxon>Gunneridae</taxon>
        <taxon>Pentapetalae</taxon>
        <taxon>rosids</taxon>
        <taxon>fabids</taxon>
        <taxon>Fabales</taxon>
        <taxon>Fabaceae</taxon>
        <taxon>Papilionoideae</taxon>
        <taxon>50 kb inversion clade</taxon>
        <taxon>NPAAA clade</taxon>
        <taxon>Hologalegina</taxon>
        <taxon>IRL clade</taxon>
        <taxon>Trifolieae</taxon>
        <taxon>Medicago</taxon>
    </lineage>
</organism>
<dbReference type="Proteomes" id="UP000002051">
    <property type="component" value="Unassembled WGS sequence"/>
</dbReference>
<dbReference type="AlphaFoldDB" id="A0A072VJB9"/>
<gene>
    <name evidence="1" type="ordered locus">MTR_1g052030</name>
</gene>
<dbReference type="EnsemblPlants" id="KEH41528">
    <property type="protein sequence ID" value="KEH41528"/>
    <property type="gene ID" value="MTR_1g052030"/>
</dbReference>
<reference evidence="2" key="3">
    <citation type="submission" date="2015-04" db="UniProtKB">
        <authorList>
            <consortium name="EnsemblPlants"/>
        </authorList>
    </citation>
    <scope>IDENTIFICATION</scope>
    <source>
        <strain evidence="2">cv. Jemalong A17</strain>
    </source>
</reference>
<dbReference type="EMBL" id="CM001217">
    <property type="protein sequence ID" value="KEH41528.1"/>
    <property type="molecule type" value="Genomic_DNA"/>
</dbReference>
<reference evidence="1 3" key="1">
    <citation type="journal article" date="2011" name="Nature">
        <title>The Medicago genome provides insight into the evolution of rhizobial symbioses.</title>
        <authorList>
            <person name="Young N.D."/>
            <person name="Debelle F."/>
            <person name="Oldroyd G.E."/>
            <person name="Geurts R."/>
            <person name="Cannon S.B."/>
            <person name="Udvardi M.K."/>
            <person name="Benedito V.A."/>
            <person name="Mayer K.F."/>
            <person name="Gouzy J."/>
            <person name="Schoof H."/>
            <person name="Van de Peer Y."/>
            <person name="Proost S."/>
            <person name="Cook D.R."/>
            <person name="Meyers B.C."/>
            <person name="Spannagl M."/>
            <person name="Cheung F."/>
            <person name="De Mita S."/>
            <person name="Krishnakumar V."/>
            <person name="Gundlach H."/>
            <person name="Zhou S."/>
            <person name="Mudge J."/>
            <person name="Bharti A.K."/>
            <person name="Murray J.D."/>
            <person name="Naoumkina M.A."/>
            <person name="Rosen B."/>
            <person name="Silverstein K.A."/>
            <person name="Tang H."/>
            <person name="Rombauts S."/>
            <person name="Zhao P.X."/>
            <person name="Zhou P."/>
            <person name="Barbe V."/>
            <person name="Bardou P."/>
            <person name="Bechner M."/>
            <person name="Bellec A."/>
            <person name="Berger A."/>
            <person name="Berges H."/>
            <person name="Bidwell S."/>
            <person name="Bisseling T."/>
            <person name="Choisne N."/>
            <person name="Couloux A."/>
            <person name="Denny R."/>
            <person name="Deshpande S."/>
            <person name="Dai X."/>
            <person name="Doyle J.J."/>
            <person name="Dudez A.M."/>
            <person name="Farmer A.D."/>
            <person name="Fouteau S."/>
            <person name="Franken C."/>
            <person name="Gibelin C."/>
            <person name="Gish J."/>
            <person name="Goldstein S."/>
            <person name="Gonzalez A.J."/>
            <person name="Green P.J."/>
            <person name="Hallab A."/>
            <person name="Hartog M."/>
            <person name="Hua A."/>
            <person name="Humphray S.J."/>
            <person name="Jeong D.H."/>
            <person name="Jing Y."/>
            <person name="Jocker A."/>
            <person name="Kenton S.M."/>
            <person name="Kim D.J."/>
            <person name="Klee K."/>
            <person name="Lai H."/>
            <person name="Lang C."/>
            <person name="Lin S."/>
            <person name="Macmil S.L."/>
            <person name="Magdelenat G."/>
            <person name="Matthews L."/>
            <person name="McCorrison J."/>
            <person name="Monaghan E.L."/>
            <person name="Mun J.H."/>
            <person name="Najar F.Z."/>
            <person name="Nicholson C."/>
            <person name="Noirot C."/>
            <person name="O'Bleness M."/>
            <person name="Paule C.R."/>
            <person name="Poulain J."/>
            <person name="Prion F."/>
            <person name="Qin B."/>
            <person name="Qu C."/>
            <person name="Retzel E.F."/>
            <person name="Riddle C."/>
            <person name="Sallet E."/>
            <person name="Samain S."/>
            <person name="Samson N."/>
            <person name="Sanders I."/>
            <person name="Saurat O."/>
            <person name="Scarpelli C."/>
            <person name="Schiex T."/>
            <person name="Segurens B."/>
            <person name="Severin A.J."/>
            <person name="Sherrier D.J."/>
            <person name="Shi R."/>
            <person name="Sims S."/>
            <person name="Singer S.R."/>
            <person name="Sinharoy S."/>
            <person name="Sterck L."/>
            <person name="Viollet A."/>
            <person name="Wang B.B."/>
            <person name="Wang K."/>
            <person name="Wang M."/>
            <person name="Wang X."/>
            <person name="Warfsmann J."/>
            <person name="Weissenbach J."/>
            <person name="White D.D."/>
            <person name="White J.D."/>
            <person name="Wiley G.B."/>
            <person name="Wincker P."/>
            <person name="Xing Y."/>
            <person name="Yang L."/>
            <person name="Yao Z."/>
            <person name="Ying F."/>
            <person name="Zhai J."/>
            <person name="Zhou L."/>
            <person name="Zuber A."/>
            <person name="Denarie J."/>
            <person name="Dixon R.A."/>
            <person name="May G.D."/>
            <person name="Schwartz D.C."/>
            <person name="Rogers J."/>
            <person name="Quetier F."/>
            <person name="Town C.D."/>
            <person name="Roe B.A."/>
        </authorList>
    </citation>
    <scope>NUCLEOTIDE SEQUENCE [LARGE SCALE GENOMIC DNA]</scope>
    <source>
        <strain evidence="1">A17</strain>
        <strain evidence="2 3">cv. Jemalong A17</strain>
    </source>
</reference>